<organism evidence="1 2">
    <name type="scientific">Sphaerospermopsis kisseleviana CS-549</name>
    <dbReference type="NCBI Taxonomy" id="3021783"/>
    <lineage>
        <taxon>Bacteria</taxon>
        <taxon>Bacillati</taxon>
        <taxon>Cyanobacteriota</taxon>
        <taxon>Cyanophyceae</taxon>
        <taxon>Nostocales</taxon>
        <taxon>Aphanizomenonaceae</taxon>
        <taxon>Sphaerospermopsis</taxon>
        <taxon>Sphaerospermopsis kisseleviana</taxon>
    </lineage>
</organism>
<protein>
    <submittedName>
        <fullName evidence="1">Uncharacterized protein</fullName>
    </submittedName>
</protein>
<reference evidence="1 2" key="1">
    <citation type="submission" date="2023-01" db="EMBL/GenBank/DDBJ databases">
        <title>Genomes from the Australian National Cyanobacteria Reference Collection.</title>
        <authorList>
            <person name="Willis A."/>
            <person name="Lee E.M.F."/>
        </authorList>
    </citation>
    <scope>NUCLEOTIDE SEQUENCE [LARGE SCALE GENOMIC DNA]</scope>
    <source>
        <strain evidence="1 2">CS-549</strain>
    </source>
</reference>
<sequence length="295" mass="34146">MILAKVKSINFQNSSSDEIPLHLQVLFNKIKLEHYAELYEPESSGRTSLDDTINEVLTSMRDSNETLTHLRYLWMTLILTLVVEPTLKYYQPKNLLPKRIINLLASRIIAIIISSINNTKNHISELSTEELLKAISKNRNFYIEKEIANFQILDEALDVFDNAVRVLNYDQSVEAILNILEDCLEGYAIFPGSQGRRELFNWWLLDVVPASYNLLPPKSFYVVEGVRNKEEIRSRQSRLLAKISKRIRSYLPELILEFKQHNNYIFPTPGKINRAALKNSGKIQYQSKNPQLAYS</sequence>
<gene>
    <name evidence="1" type="ORF">PN497_07665</name>
</gene>
<dbReference type="Proteomes" id="UP001211711">
    <property type="component" value="Unassembled WGS sequence"/>
</dbReference>
<name>A0ABT4ZQC6_9CYAN</name>
<comment type="caution">
    <text evidence="1">The sequence shown here is derived from an EMBL/GenBank/DDBJ whole genome shotgun (WGS) entry which is preliminary data.</text>
</comment>
<proteinExistence type="predicted"/>
<evidence type="ECO:0000313" key="1">
    <source>
        <dbReference type="EMBL" id="MDB9441240.1"/>
    </source>
</evidence>
<keyword evidence="2" id="KW-1185">Reference proteome</keyword>
<accession>A0ABT4ZQC6</accession>
<dbReference type="EMBL" id="JAQMTI010000096">
    <property type="protein sequence ID" value="MDB9441240.1"/>
    <property type="molecule type" value="Genomic_DNA"/>
</dbReference>
<evidence type="ECO:0000313" key="2">
    <source>
        <dbReference type="Proteomes" id="UP001211711"/>
    </source>
</evidence>
<dbReference type="RefSeq" id="WP_096565194.1">
    <property type="nucleotide sequence ID" value="NZ_JAQMTI010000096.1"/>
</dbReference>